<keyword evidence="3" id="KW-0479">Metal-binding</keyword>
<keyword evidence="11" id="KW-1185">Reference proteome</keyword>
<evidence type="ECO:0000256" key="8">
    <source>
        <dbReference type="SAM" id="MobiDB-lite"/>
    </source>
</evidence>
<dbReference type="PANTHER" id="PTHR13058">
    <property type="entry name" value="THREE PRIME REPAIR EXONUCLEASE 1, 2"/>
    <property type="match status" value="1"/>
</dbReference>
<feature type="compositionally biased region" description="Polar residues" evidence="8">
    <location>
        <begin position="16"/>
        <end position="30"/>
    </location>
</feature>
<dbReference type="Gene3D" id="3.30.420.10">
    <property type="entry name" value="Ribonuclease H-like superfamily/Ribonuclease H"/>
    <property type="match status" value="1"/>
</dbReference>
<evidence type="ECO:0000256" key="7">
    <source>
        <dbReference type="ARBA" id="ARBA00025769"/>
    </source>
</evidence>
<proteinExistence type="inferred from homology"/>
<gene>
    <name evidence="10" type="ORF">NTJ_13293</name>
</gene>
<dbReference type="InterPro" id="IPR013520">
    <property type="entry name" value="Ribonucl_H"/>
</dbReference>
<keyword evidence="2" id="KW-0540">Nuclease</keyword>
<dbReference type="InterPro" id="IPR012337">
    <property type="entry name" value="RNaseH-like_sf"/>
</dbReference>
<evidence type="ECO:0000313" key="11">
    <source>
        <dbReference type="Proteomes" id="UP001307889"/>
    </source>
</evidence>
<evidence type="ECO:0000256" key="1">
    <source>
        <dbReference type="ARBA" id="ARBA00001946"/>
    </source>
</evidence>
<dbReference type="EMBL" id="AP028919">
    <property type="protein sequence ID" value="BET00477.1"/>
    <property type="molecule type" value="Genomic_DNA"/>
</dbReference>
<dbReference type="PANTHER" id="PTHR13058:SF19">
    <property type="entry name" value="LD40940P"/>
    <property type="match status" value="1"/>
</dbReference>
<dbReference type="GO" id="GO:0004527">
    <property type="term" value="F:exonuclease activity"/>
    <property type="evidence" value="ECO:0007669"/>
    <property type="project" value="UniProtKB-KW"/>
</dbReference>
<evidence type="ECO:0000256" key="2">
    <source>
        <dbReference type="ARBA" id="ARBA00022722"/>
    </source>
</evidence>
<evidence type="ECO:0000256" key="6">
    <source>
        <dbReference type="ARBA" id="ARBA00022842"/>
    </source>
</evidence>
<dbReference type="Proteomes" id="UP001307889">
    <property type="component" value="Chromosome 11"/>
</dbReference>
<feature type="region of interest" description="Disordered" evidence="8">
    <location>
        <begin position="265"/>
        <end position="295"/>
    </location>
</feature>
<evidence type="ECO:0000256" key="4">
    <source>
        <dbReference type="ARBA" id="ARBA00022801"/>
    </source>
</evidence>
<evidence type="ECO:0000256" key="5">
    <source>
        <dbReference type="ARBA" id="ARBA00022839"/>
    </source>
</evidence>
<comment type="similarity">
    <text evidence="7">Belongs to the exonuclease superfamily. TREX family.</text>
</comment>
<evidence type="ECO:0000256" key="3">
    <source>
        <dbReference type="ARBA" id="ARBA00022723"/>
    </source>
</evidence>
<feature type="region of interest" description="Disordered" evidence="8">
    <location>
        <begin position="1"/>
        <end position="30"/>
    </location>
</feature>
<evidence type="ECO:0000259" key="9">
    <source>
        <dbReference type="SMART" id="SM00479"/>
    </source>
</evidence>
<sequence>MSRKTSSAGLPPAKATPSTGSSKISSKNETSPPIEIRSYIILDLETTGLPSTHYGETKITELSLLAVMKSHFSDTDPFKIPRVQNKLTVCFHPRRHIDTGAERVTGLNNEMLEEQGSFDERFCDILTNFINRAPPPVCLLAHNGNRFDFPLLQAHTKILHKPLPEGLLCADTLLAFRELKVVEKDLPWKIPEKVTHPYTPPTPDPNDVIFAPRGSTTSANEDLWPKMTREEEASLSSSDIIKIIEEIEKSNAATRRELGEKTLNQFYGGTPKRSLPVPLPPVAKRHSVPGPETMTPNVAARRQLVFAPKGDRPKYNLDAVYRHLFNQPVPRAHSAEGDTEALMKIIAVLGSPFHEWVEKNCRRLSSILKMW</sequence>
<accession>A0ABN7B7W8</accession>
<name>A0ABN7B7W8_9HEMI</name>
<keyword evidence="5 10" id="KW-0269">Exonuclease</keyword>
<protein>
    <submittedName>
        <fullName evidence="10">Three prime repair exonuclease</fullName>
    </submittedName>
</protein>
<dbReference type="InterPro" id="IPR036397">
    <property type="entry name" value="RNaseH_sf"/>
</dbReference>
<reference evidence="10 11" key="1">
    <citation type="submission" date="2023-09" db="EMBL/GenBank/DDBJ databases">
        <title>Nesidiocoris tenuis whole genome shotgun sequence.</title>
        <authorList>
            <person name="Shibata T."/>
            <person name="Shimoda M."/>
            <person name="Kobayashi T."/>
            <person name="Uehara T."/>
        </authorList>
    </citation>
    <scope>NUCLEOTIDE SEQUENCE [LARGE SCALE GENOMIC DNA]</scope>
    <source>
        <strain evidence="10 11">Japan</strain>
    </source>
</reference>
<organism evidence="10 11">
    <name type="scientific">Nesidiocoris tenuis</name>
    <dbReference type="NCBI Taxonomy" id="355587"/>
    <lineage>
        <taxon>Eukaryota</taxon>
        <taxon>Metazoa</taxon>
        <taxon>Ecdysozoa</taxon>
        <taxon>Arthropoda</taxon>
        <taxon>Hexapoda</taxon>
        <taxon>Insecta</taxon>
        <taxon>Pterygota</taxon>
        <taxon>Neoptera</taxon>
        <taxon>Paraneoptera</taxon>
        <taxon>Hemiptera</taxon>
        <taxon>Heteroptera</taxon>
        <taxon>Panheteroptera</taxon>
        <taxon>Cimicomorpha</taxon>
        <taxon>Miridae</taxon>
        <taxon>Dicyphina</taxon>
        <taxon>Nesidiocoris</taxon>
    </lineage>
</organism>
<keyword evidence="6" id="KW-0460">Magnesium</keyword>
<feature type="domain" description="Exonuclease" evidence="9">
    <location>
        <begin position="38"/>
        <end position="355"/>
    </location>
</feature>
<evidence type="ECO:0000313" key="10">
    <source>
        <dbReference type="EMBL" id="BET00477.1"/>
    </source>
</evidence>
<dbReference type="InterPro" id="IPR040393">
    <property type="entry name" value="TREX1/2"/>
</dbReference>
<keyword evidence="4" id="KW-0378">Hydrolase</keyword>
<comment type="cofactor">
    <cofactor evidence="1">
        <name>Mg(2+)</name>
        <dbReference type="ChEBI" id="CHEBI:18420"/>
    </cofactor>
</comment>
<dbReference type="SUPFAM" id="SSF53098">
    <property type="entry name" value="Ribonuclease H-like"/>
    <property type="match status" value="1"/>
</dbReference>
<dbReference type="SMART" id="SM00479">
    <property type="entry name" value="EXOIII"/>
    <property type="match status" value="1"/>
</dbReference>